<sequence>MTLFLKDVSIGSLVQFQDPKINKLSLNYCSNVIFASAPHITELTINNSDLSSVYKINENKQLKVLDVSNNNLTELNLKINLSELYAQRNKIFQVQLVQSLQIIDLKKNRIQDTRAFKNITCLKELHLQCNEIITVQPLQSLKLTKLYLSGNLIVHAPEFLKQIKYLHIDQNYITQIIQNTKTVYYGTQHKPSTSQIVTSKRLNAVFQTEIQKRKIFDQNEQIERKLINFQYLNKLMVGKSEQRLIVLINNVVLAFQYVIDSQ</sequence>
<evidence type="ECO:0000256" key="2">
    <source>
        <dbReference type="ARBA" id="ARBA00022737"/>
    </source>
</evidence>
<name>A0AA86P697_9EUKA</name>
<dbReference type="Gene3D" id="3.80.10.10">
    <property type="entry name" value="Ribonuclease Inhibitor"/>
    <property type="match status" value="1"/>
</dbReference>
<keyword evidence="5" id="KW-1185">Reference proteome</keyword>
<keyword evidence="3" id="KW-0808">Transferase</keyword>
<comment type="caution">
    <text evidence="3">The sequence shown here is derived from an EMBL/GenBank/DDBJ whole genome shotgun (WGS) entry which is preliminary data.</text>
</comment>
<dbReference type="PROSITE" id="PS51450">
    <property type="entry name" value="LRR"/>
    <property type="match status" value="2"/>
</dbReference>
<evidence type="ECO:0000313" key="4">
    <source>
        <dbReference type="EMBL" id="CAL6005805.1"/>
    </source>
</evidence>
<dbReference type="EMBL" id="CAXDID020000052">
    <property type="protein sequence ID" value="CAL6005805.1"/>
    <property type="molecule type" value="Genomic_DNA"/>
</dbReference>
<reference evidence="4 5" key="2">
    <citation type="submission" date="2024-07" db="EMBL/GenBank/DDBJ databases">
        <authorList>
            <person name="Akdeniz Z."/>
        </authorList>
    </citation>
    <scope>NUCLEOTIDE SEQUENCE [LARGE SCALE GENOMIC DNA]</scope>
</reference>
<dbReference type="PANTHER" id="PTHR46652">
    <property type="entry name" value="LEUCINE-RICH REPEAT AND IQ DOMAIN-CONTAINING PROTEIN 1-RELATED"/>
    <property type="match status" value="1"/>
</dbReference>
<dbReference type="InterPro" id="IPR001611">
    <property type="entry name" value="Leu-rich_rpt"/>
</dbReference>
<keyword evidence="3" id="KW-0418">Kinase</keyword>
<dbReference type="InterPro" id="IPR050836">
    <property type="entry name" value="SDS22/Internalin_LRR"/>
</dbReference>
<gene>
    <name evidence="4" type="ORF">HINF_LOCUS19731</name>
    <name evidence="3" type="ORF">HINF_LOCUS20113</name>
</gene>
<dbReference type="AlphaFoldDB" id="A0AA86P697"/>
<dbReference type="GO" id="GO:0016301">
    <property type="term" value="F:kinase activity"/>
    <property type="evidence" value="ECO:0007669"/>
    <property type="project" value="UniProtKB-KW"/>
</dbReference>
<dbReference type="Pfam" id="PF00560">
    <property type="entry name" value="LRR_1"/>
    <property type="match status" value="1"/>
</dbReference>
<dbReference type="SUPFAM" id="SSF52047">
    <property type="entry name" value="RNI-like"/>
    <property type="match status" value="1"/>
</dbReference>
<dbReference type="EMBL" id="CATOUU010000517">
    <property type="protein sequence ID" value="CAI9932468.1"/>
    <property type="molecule type" value="Genomic_DNA"/>
</dbReference>
<dbReference type="Pfam" id="PF13855">
    <property type="entry name" value="LRR_8"/>
    <property type="match status" value="1"/>
</dbReference>
<reference evidence="3" key="1">
    <citation type="submission" date="2023-06" db="EMBL/GenBank/DDBJ databases">
        <authorList>
            <person name="Kurt Z."/>
        </authorList>
    </citation>
    <scope>NUCLEOTIDE SEQUENCE</scope>
</reference>
<protein>
    <submittedName>
        <fullName evidence="3">CotH kinase family protein</fullName>
    </submittedName>
    <submittedName>
        <fullName evidence="4">CotH_kinase family protein</fullName>
    </submittedName>
</protein>
<keyword evidence="1" id="KW-0433">Leucine-rich repeat</keyword>
<evidence type="ECO:0000313" key="5">
    <source>
        <dbReference type="Proteomes" id="UP001642409"/>
    </source>
</evidence>
<evidence type="ECO:0000313" key="3">
    <source>
        <dbReference type="EMBL" id="CAI9932468.1"/>
    </source>
</evidence>
<dbReference type="Proteomes" id="UP001642409">
    <property type="component" value="Unassembled WGS sequence"/>
</dbReference>
<evidence type="ECO:0000256" key="1">
    <source>
        <dbReference type="ARBA" id="ARBA00022614"/>
    </source>
</evidence>
<accession>A0AA86P697</accession>
<dbReference type="PANTHER" id="PTHR46652:SF3">
    <property type="entry name" value="LEUCINE-RICH REPEAT-CONTAINING PROTEIN 9"/>
    <property type="match status" value="1"/>
</dbReference>
<dbReference type="InterPro" id="IPR032675">
    <property type="entry name" value="LRR_dom_sf"/>
</dbReference>
<organism evidence="3">
    <name type="scientific">Hexamita inflata</name>
    <dbReference type="NCBI Taxonomy" id="28002"/>
    <lineage>
        <taxon>Eukaryota</taxon>
        <taxon>Metamonada</taxon>
        <taxon>Diplomonadida</taxon>
        <taxon>Hexamitidae</taxon>
        <taxon>Hexamitinae</taxon>
        <taxon>Hexamita</taxon>
    </lineage>
</organism>
<proteinExistence type="predicted"/>
<keyword evidence="2" id="KW-0677">Repeat</keyword>